<keyword evidence="4" id="KW-0904">Protein phosphatase</keyword>
<dbReference type="SMART" id="SM00195">
    <property type="entry name" value="DSPc"/>
    <property type="match status" value="1"/>
</dbReference>
<feature type="active site" description="Phosphocysteine intermediate" evidence="5">
    <location>
        <position position="102"/>
    </location>
</feature>
<organism evidence="8 9">
    <name type="scientific">Wickerhamomyces anomalus (strain ATCC 58044 / CBS 1984 / NCYC 433 / NRRL Y-366-8)</name>
    <name type="common">Yeast</name>
    <name type="synonym">Hansenula anomala</name>
    <dbReference type="NCBI Taxonomy" id="683960"/>
    <lineage>
        <taxon>Eukaryota</taxon>
        <taxon>Fungi</taxon>
        <taxon>Dikarya</taxon>
        <taxon>Ascomycota</taxon>
        <taxon>Saccharomycotina</taxon>
        <taxon>Saccharomycetes</taxon>
        <taxon>Phaffomycetales</taxon>
        <taxon>Wickerhamomycetaceae</taxon>
        <taxon>Wickerhamomyces</taxon>
    </lineage>
</organism>
<protein>
    <recommendedName>
        <fullName evidence="2">protein-tyrosine-phosphatase</fullName>
        <ecNumber evidence="2">3.1.3.48</ecNumber>
    </recommendedName>
</protein>
<dbReference type="GO" id="GO:0005634">
    <property type="term" value="C:nucleus"/>
    <property type="evidence" value="ECO:0007669"/>
    <property type="project" value="EnsemblFungi"/>
</dbReference>
<dbReference type="PANTHER" id="PTHR45848:SF4">
    <property type="entry name" value="DUAL SPECIFICITY PROTEIN PHOSPHATASE 12"/>
    <property type="match status" value="1"/>
</dbReference>
<accession>A0A1E3NXR9</accession>
<dbReference type="SUPFAM" id="SSF52799">
    <property type="entry name" value="(Phosphotyrosine protein) phosphatases II"/>
    <property type="match status" value="1"/>
</dbReference>
<dbReference type="GO" id="GO:0000055">
    <property type="term" value="P:ribosomal large subunit export from nucleus"/>
    <property type="evidence" value="ECO:0007669"/>
    <property type="project" value="EnsemblFungi"/>
</dbReference>
<evidence type="ECO:0000256" key="1">
    <source>
        <dbReference type="ARBA" id="ARBA00008601"/>
    </source>
</evidence>
<dbReference type="Proteomes" id="UP000094112">
    <property type="component" value="Unassembled WGS sequence"/>
</dbReference>
<feature type="domain" description="Tyrosine-protein phosphatase" evidence="6">
    <location>
        <begin position="1"/>
        <end position="158"/>
    </location>
</feature>
<dbReference type="GO" id="GO:0030476">
    <property type="term" value="P:ascospore wall assembly"/>
    <property type="evidence" value="ECO:0007669"/>
    <property type="project" value="EnsemblFungi"/>
</dbReference>
<dbReference type="AlphaFoldDB" id="A0A1E3NXR9"/>
<dbReference type="InterPro" id="IPR020422">
    <property type="entry name" value="TYR_PHOSPHATASE_DUAL_dom"/>
</dbReference>
<dbReference type="GO" id="GO:2000786">
    <property type="term" value="P:positive regulation of autophagosome assembly"/>
    <property type="evidence" value="ECO:0007669"/>
    <property type="project" value="EnsemblFungi"/>
</dbReference>
<dbReference type="STRING" id="683960.A0A1E3NXR9"/>
<dbReference type="GO" id="GO:0004725">
    <property type="term" value="F:protein tyrosine phosphatase activity"/>
    <property type="evidence" value="ECO:0007669"/>
    <property type="project" value="UniProtKB-EC"/>
</dbReference>
<evidence type="ECO:0000256" key="2">
    <source>
        <dbReference type="ARBA" id="ARBA00013064"/>
    </source>
</evidence>
<dbReference type="GO" id="GO:0006995">
    <property type="term" value="P:cellular response to nitrogen starvation"/>
    <property type="evidence" value="ECO:0007669"/>
    <property type="project" value="EnsemblFungi"/>
</dbReference>
<dbReference type="GO" id="GO:0008138">
    <property type="term" value="F:protein tyrosine/serine/threonine phosphatase activity"/>
    <property type="evidence" value="ECO:0007669"/>
    <property type="project" value="InterPro"/>
</dbReference>
<dbReference type="InterPro" id="IPR000387">
    <property type="entry name" value="Tyr_Pase_dom"/>
</dbReference>
<evidence type="ECO:0000313" key="8">
    <source>
        <dbReference type="EMBL" id="ODQ57482.1"/>
    </source>
</evidence>
<dbReference type="GO" id="GO:1990275">
    <property type="term" value="F:preribosome binding"/>
    <property type="evidence" value="ECO:0007669"/>
    <property type="project" value="EnsemblFungi"/>
</dbReference>
<name>A0A1E3NXR9_WICAA</name>
<dbReference type="GO" id="GO:0000027">
    <property type="term" value="P:ribosomal large subunit assembly"/>
    <property type="evidence" value="ECO:0007669"/>
    <property type="project" value="EnsemblFungi"/>
</dbReference>
<dbReference type="PANTHER" id="PTHR45848">
    <property type="entry name" value="DUAL SPECIFICITY PROTEIN PHOSPHATASE 12 FAMILY MEMBER"/>
    <property type="match status" value="1"/>
</dbReference>
<gene>
    <name evidence="8" type="ORF">WICANDRAFT_35626</name>
</gene>
<dbReference type="CDD" id="cd14518">
    <property type="entry name" value="DSP_fungal_YVH1"/>
    <property type="match status" value="1"/>
</dbReference>
<sequence>MDRVLGGLYIGSYLSLTGSEENFFEQNHITHIVSAFKGELSEDFQSKYTIKSIPVDDDDITNIIQYFDEACIFINQALFPDEIDEFSRGVKKPFKTCVLVICQAGVSRSSTILAAYLMKKYNLSPDQAIHAIQRKRSIAQPNDNFKEQLDLYHELDCQLDEKNPIYRQWLLQHSLKIDPTGQSILSKDSTYVDEGNEEDSKALTQLRCKRCRQKLALSTSFVDHIPPSEDSKQSQFIKKAANSRRIISIQAASNTCSHFFVEPLNWMKNELQGKAEMEGKFQCPKCETKVGGYSWKGSRCSCGKWMVPAIHLQRAKVDEIKLGNK</sequence>
<dbReference type="EC" id="3.1.3.48" evidence="2"/>
<evidence type="ECO:0000256" key="5">
    <source>
        <dbReference type="PIRSR" id="PIRSR000941-50"/>
    </source>
</evidence>
<keyword evidence="3" id="KW-0378">Hydrolase</keyword>
<evidence type="ECO:0000313" key="9">
    <source>
        <dbReference type="Proteomes" id="UP000094112"/>
    </source>
</evidence>
<dbReference type="OrthoDB" id="2017893at2759"/>
<comment type="similarity">
    <text evidence="1">Belongs to the protein-tyrosine phosphatase family. Non-receptor class dual specificity subfamily.</text>
</comment>
<reference evidence="8 9" key="1">
    <citation type="journal article" date="2016" name="Proc. Natl. Acad. Sci. U.S.A.">
        <title>Comparative genomics of biotechnologically important yeasts.</title>
        <authorList>
            <person name="Riley R."/>
            <person name="Haridas S."/>
            <person name="Wolfe K.H."/>
            <person name="Lopes M.R."/>
            <person name="Hittinger C.T."/>
            <person name="Goeker M."/>
            <person name="Salamov A.A."/>
            <person name="Wisecaver J.H."/>
            <person name="Long T.M."/>
            <person name="Calvey C.H."/>
            <person name="Aerts A.L."/>
            <person name="Barry K.W."/>
            <person name="Choi C."/>
            <person name="Clum A."/>
            <person name="Coughlan A.Y."/>
            <person name="Deshpande S."/>
            <person name="Douglass A.P."/>
            <person name="Hanson S.J."/>
            <person name="Klenk H.-P."/>
            <person name="LaButti K.M."/>
            <person name="Lapidus A."/>
            <person name="Lindquist E.A."/>
            <person name="Lipzen A.M."/>
            <person name="Meier-Kolthoff J.P."/>
            <person name="Ohm R.A."/>
            <person name="Otillar R.P."/>
            <person name="Pangilinan J.L."/>
            <person name="Peng Y."/>
            <person name="Rokas A."/>
            <person name="Rosa C.A."/>
            <person name="Scheuner C."/>
            <person name="Sibirny A.A."/>
            <person name="Slot J.C."/>
            <person name="Stielow J.B."/>
            <person name="Sun H."/>
            <person name="Kurtzman C.P."/>
            <person name="Blackwell M."/>
            <person name="Grigoriev I.V."/>
            <person name="Jeffries T.W."/>
        </authorList>
    </citation>
    <scope>NUCLEOTIDE SEQUENCE [LARGE SCALE GENOMIC DNA]</scope>
    <source>
        <strain evidence="9">ATCC 58044 / CBS 1984 / NCYC 433 / NRRL Y-366-8</strain>
    </source>
</reference>
<dbReference type="GO" id="GO:0005737">
    <property type="term" value="C:cytoplasm"/>
    <property type="evidence" value="ECO:0007669"/>
    <property type="project" value="EnsemblFungi"/>
</dbReference>
<evidence type="ECO:0000259" key="6">
    <source>
        <dbReference type="PROSITE" id="PS50054"/>
    </source>
</evidence>
<evidence type="ECO:0000256" key="4">
    <source>
        <dbReference type="ARBA" id="ARBA00022912"/>
    </source>
</evidence>
<dbReference type="InterPro" id="IPR029021">
    <property type="entry name" value="Prot-tyrosine_phosphatase-like"/>
</dbReference>
<dbReference type="EMBL" id="KV454213">
    <property type="protein sequence ID" value="ODQ57482.1"/>
    <property type="molecule type" value="Genomic_DNA"/>
</dbReference>
<dbReference type="InterPro" id="IPR016278">
    <property type="entry name" value="DUSP12"/>
</dbReference>
<proteinExistence type="inferred from homology"/>
<dbReference type="PROSITE" id="PS50056">
    <property type="entry name" value="TYR_PHOSPHATASE_2"/>
    <property type="match status" value="1"/>
</dbReference>
<feature type="domain" description="Tyrosine specific protein phosphatases" evidence="7">
    <location>
        <begin position="77"/>
        <end position="136"/>
    </location>
</feature>
<dbReference type="Gene3D" id="3.90.190.10">
    <property type="entry name" value="Protein tyrosine phosphatase superfamily"/>
    <property type="match status" value="1"/>
</dbReference>
<dbReference type="Pfam" id="PF00782">
    <property type="entry name" value="DSPc"/>
    <property type="match status" value="1"/>
</dbReference>
<dbReference type="RefSeq" id="XP_019036689.1">
    <property type="nucleotide sequence ID" value="XM_019182334.1"/>
</dbReference>
<evidence type="ECO:0000259" key="7">
    <source>
        <dbReference type="PROSITE" id="PS50056"/>
    </source>
</evidence>
<dbReference type="GeneID" id="30199580"/>
<dbReference type="PIRSF" id="PIRSF000941">
    <property type="entry name" value="DUSP12"/>
    <property type="match status" value="1"/>
</dbReference>
<dbReference type="PROSITE" id="PS50054">
    <property type="entry name" value="TYR_PHOSPHATASE_DUAL"/>
    <property type="match status" value="1"/>
</dbReference>
<keyword evidence="9" id="KW-1185">Reference proteome</keyword>
<evidence type="ECO:0000256" key="3">
    <source>
        <dbReference type="ARBA" id="ARBA00022801"/>
    </source>
</evidence>
<dbReference type="InterPro" id="IPR000340">
    <property type="entry name" value="Dual-sp_phosphatase_cat-dom"/>
</dbReference>